<dbReference type="InterPro" id="IPR039177">
    <property type="entry name" value="SMG9"/>
</dbReference>
<feature type="compositionally biased region" description="Gly residues" evidence="3">
    <location>
        <begin position="8"/>
        <end position="19"/>
    </location>
</feature>
<dbReference type="OrthoDB" id="79514at2759"/>
<sequence>MASKPVGSGLGSQLGGTDRGGGRRRKVHRRRPRVPEGPGLPREREPVENFDRGSPAILNKPPKILQKHQPEKPRVAADYASPELFQRKPHADTPFKIKTRANDEPKVPDHRHSPAENVVPPRSSNFGTITIASSKMGTPLRINVKEEVKKTPTPSHSPRPVAIEVPVHKRLSVPAEMTQSVKLVDESGSWCENGLEMLLDLNDYLVVGALGMQGSGKSTLMSFLAGNDCGDERSSLIFKPESKDTILKASHETYGIDLFVTKERILLLDTQPVLSSSVLDDLLSHEKNLPPEYTSAENYADMQSLQLAAFLMTVCHVVLVVIDWLPDLSLMEFLKRAEMLKPPTPSPPTSQAQDVESSRDKEDYSPNVAFVLNKASPSDFHPSVVKEVEKSITSVFKNSKLKFQGCSSLARANIMPSLTPASLPLDVNLFLIPHFHEKEMDITTIYNNGQSILYSLLPQKVKCHPRTETLVRSFRNQIYGASRSPLTHTSLTEKNWFHYAARTWETMRKSSLMSDFNRLLT</sequence>
<feature type="region of interest" description="Disordered" evidence="3">
    <location>
        <begin position="1"/>
        <end position="129"/>
    </location>
</feature>
<feature type="compositionally biased region" description="Basic residues" evidence="3">
    <location>
        <begin position="22"/>
        <end position="32"/>
    </location>
</feature>
<feature type="compositionally biased region" description="Basic and acidic residues" evidence="3">
    <location>
        <begin position="41"/>
        <end position="51"/>
    </location>
</feature>
<feature type="compositionally biased region" description="Basic and acidic residues" evidence="3">
    <location>
        <begin position="85"/>
        <end position="114"/>
    </location>
</feature>
<gene>
    <name evidence="4" type="ORF">HOLleu_21851</name>
</gene>
<feature type="region of interest" description="Disordered" evidence="3">
    <location>
        <begin position="340"/>
        <end position="359"/>
    </location>
</feature>
<reference evidence="4" key="1">
    <citation type="submission" date="2021-10" db="EMBL/GenBank/DDBJ databases">
        <title>Tropical sea cucumber genome reveals ecological adaptation and Cuvierian tubules defense mechanism.</title>
        <authorList>
            <person name="Chen T."/>
        </authorList>
    </citation>
    <scope>NUCLEOTIDE SEQUENCE</scope>
    <source>
        <strain evidence="4">Nanhai2018</strain>
        <tissue evidence="4">Muscle</tissue>
    </source>
</reference>
<evidence type="ECO:0000256" key="2">
    <source>
        <dbReference type="ARBA" id="ARBA00023161"/>
    </source>
</evidence>
<evidence type="ECO:0000313" key="4">
    <source>
        <dbReference type="EMBL" id="KAJ8034843.1"/>
    </source>
</evidence>
<evidence type="ECO:0000256" key="1">
    <source>
        <dbReference type="ARBA" id="ARBA00007712"/>
    </source>
</evidence>
<dbReference type="EMBL" id="JAIZAY010000010">
    <property type="protein sequence ID" value="KAJ8034843.1"/>
    <property type="molecule type" value="Genomic_DNA"/>
</dbReference>
<protein>
    <submittedName>
        <fullName evidence="4">Protein SMG9</fullName>
    </submittedName>
</protein>
<name>A0A9Q1H6S2_HOLLE</name>
<dbReference type="PANTHER" id="PTHR14270">
    <property type="entry name" value="NONSENSE-MEDIATED MRNA DECAY FACTOR SMG9"/>
    <property type="match status" value="1"/>
</dbReference>
<proteinExistence type="inferred from homology"/>
<dbReference type="SUPFAM" id="SSF52540">
    <property type="entry name" value="P-loop containing nucleoside triphosphate hydrolases"/>
    <property type="match status" value="1"/>
</dbReference>
<evidence type="ECO:0000256" key="3">
    <source>
        <dbReference type="SAM" id="MobiDB-lite"/>
    </source>
</evidence>
<keyword evidence="5" id="KW-1185">Reference proteome</keyword>
<organism evidence="4 5">
    <name type="scientific">Holothuria leucospilota</name>
    <name type="common">Black long sea cucumber</name>
    <name type="synonym">Mertensiothuria leucospilota</name>
    <dbReference type="NCBI Taxonomy" id="206669"/>
    <lineage>
        <taxon>Eukaryota</taxon>
        <taxon>Metazoa</taxon>
        <taxon>Echinodermata</taxon>
        <taxon>Eleutherozoa</taxon>
        <taxon>Echinozoa</taxon>
        <taxon>Holothuroidea</taxon>
        <taxon>Aspidochirotacea</taxon>
        <taxon>Aspidochirotida</taxon>
        <taxon>Holothuriidae</taxon>
        <taxon>Holothuria</taxon>
    </lineage>
</organism>
<dbReference type="InterPro" id="IPR027417">
    <property type="entry name" value="P-loop_NTPase"/>
</dbReference>
<evidence type="ECO:0000313" key="5">
    <source>
        <dbReference type="Proteomes" id="UP001152320"/>
    </source>
</evidence>
<dbReference type="Gene3D" id="3.40.50.300">
    <property type="entry name" value="P-loop containing nucleotide triphosphate hydrolases"/>
    <property type="match status" value="1"/>
</dbReference>
<comment type="similarity">
    <text evidence="1">Belongs to the SMG9 family.</text>
</comment>
<dbReference type="PANTHER" id="PTHR14270:SF0">
    <property type="entry name" value="NONSENSE-MEDIATED MRNA DECAY FACTOR SMG9"/>
    <property type="match status" value="1"/>
</dbReference>
<dbReference type="Proteomes" id="UP001152320">
    <property type="component" value="Chromosome 10"/>
</dbReference>
<comment type="caution">
    <text evidence="4">The sequence shown here is derived from an EMBL/GenBank/DDBJ whole genome shotgun (WGS) entry which is preliminary data.</text>
</comment>
<accession>A0A9Q1H6S2</accession>
<keyword evidence="2" id="KW-0866">Nonsense-mediated mRNA decay</keyword>
<dbReference type="GO" id="GO:0000184">
    <property type="term" value="P:nuclear-transcribed mRNA catabolic process, nonsense-mediated decay"/>
    <property type="evidence" value="ECO:0007669"/>
    <property type="project" value="UniProtKB-KW"/>
</dbReference>
<dbReference type="AlphaFoldDB" id="A0A9Q1H6S2"/>